<reference evidence="3 4" key="1">
    <citation type="submission" date="2013-08" db="EMBL/GenBank/DDBJ databases">
        <authorList>
            <person name="Durkin A.S."/>
            <person name="Haft D.R."/>
            <person name="McCorrison J."/>
            <person name="Torralba M."/>
            <person name="Gillis M."/>
            <person name="Haft D.H."/>
            <person name="Methe B."/>
            <person name="Sutton G."/>
            <person name="Nelson K.E."/>
        </authorList>
    </citation>
    <scope>NUCLEOTIDE SEQUENCE [LARGE SCALE GENOMIC DNA]</scope>
    <source>
        <strain evidence="3 4">F0493</strain>
    </source>
</reference>
<proteinExistence type="predicted"/>
<sequence>MKKEYYKLPERFLPLLVSILTIIMSACADEDLVNNNQNSQLDVHFNIVDGQQTAFSKHSSGLTRSASIVPISNSDLASKKLLADDNQHCLIQTTIEGVNPIIAGPKTRGTVIKKTNLGDFSSSAYRGTSSSAISNTPTWFYQQKTNANGTLANHFQWAGAEPYARFYAVYPEIKSSDNKIKLSDESYSGTPYVDFEVEQDVEKQKDLLTACTGEVIYNTPGVAPETNLMFQHALTAVKFSVGPNLSPMTINKIEIQNVLYKGRYTFPTEYNSPGTWDLSAHQSERTTVTLNCNPGEDASKMPNTLIVGKEGSNYTFFMLPQTLTGNSVKAKVYYTTHDGQSKTMTITLTGSWIQGTTSEYKLSLKKSAWENHLTVSPIATFEYDGSTDYNEGDGLIYVDSYREINGTSYKQPVAWEVVKYEESDDDGHSWVDKGMNRPEWLNELDKSQGDGGDLTGAVPTVATDQIFPAVHAAIMKDYLTPYNKILKNENPKGSSGNPFNLANPTNGSSSDIQESANSYLISAPGYYRIPLVYGNGIKENKIRKGTYISSAPVTNIGYSYEAFNRTADGILHHFVDHNNNPITNPLINEQNSTDKAEKVYIRWEDQPNLVRESSFHFKSYPTTITDENGAVIATTVDFVEFEVTKDDILNGNLSFAIVSHSGKTMWAWHLWFDHKDALDQIPCKNADNITYNFSRRTLGYTMLKWEETTYSKSRKVRITMRQKAGSTVSGVPSSAQEASFIVKQKPGVDLQDRAPVFQAGLSFSYVAYNFGDYVNSKTGDYGIPHHAASVGDFISHPDAYFTSDAYRNSTAFPTPYLNLWSINNDKVDNFSNDRVDKTIYDPCPAGFHVPESKAFTGFYKTGGTPNTKSIDLNDRHYLFYTEPNPSAHTPTIRFESLGYRWHSNGGIVVYNGIAYWTAMPVKVDENYYFSAQYGGATTFNQARSFGYNIRPVADR</sequence>
<dbReference type="RefSeq" id="WP_021826727.1">
    <property type="nucleotide sequence ID" value="NZ_AWGW01000032.1"/>
</dbReference>
<evidence type="ECO:0000256" key="1">
    <source>
        <dbReference type="SAM" id="MobiDB-lite"/>
    </source>
</evidence>
<feature type="chain" id="PRO_5004631067" evidence="2">
    <location>
        <begin position="29"/>
        <end position="955"/>
    </location>
</feature>
<name>U2M8L1_9BACT</name>
<feature type="compositionally biased region" description="Polar residues" evidence="1">
    <location>
        <begin position="491"/>
        <end position="510"/>
    </location>
</feature>
<dbReference type="GeneID" id="78499010"/>
<dbReference type="CDD" id="cd13121">
    <property type="entry name" value="BF2867_like_C"/>
    <property type="match status" value="1"/>
</dbReference>
<dbReference type="AlphaFoldDB" id="U2M8L1"/>
<organism evidence="3 4">
    <name type="scientific">Segatella salivae F0493</name>
    <dbReference type="NCBI Taxonomy" id="1395125"/>
    <lineage>
        <taxon>Bacteria</taxon>
        <taxon>Pseudomonadati</taxon>
        <taxon>Bacteroidota</taxon>
        <taxon>Bacteroidia</taxon>
        <taxon>Bacteroidales</taxon>
        <taxon>Prevotellaceae</taxon>
        <taxon>Segatella</taxon>
    </lineage>
</organism>
<dbReference type="PATRIC" id="fig|1395125.3.peg.2638"/>
<dbReference type="CDD" id="cd13120">
    <property type="entry name" value="BF2867_like_N"/>
    <property type="match status" value="1"/>
</dbReference>
<dbReference type="Proteomes" id="UP000017023">
    <property type="component" value="Unassembled WGS sequence"/>
</dbReference>
<keyword evidence="3" id="KW-0449">Lipoprotein</keyword>
<evidence type="ECO:0000313" key="4">
    <source>
        <dbReference type="Proteomes" id="UP000017023"/>
    </source>
</evidence>
<protein>
    <submittedName>
        <fullName evidence="3">Putative lipoprotein</fullName>
    </submittedName>
</protein>
<comment type="caution">
    <text evidence="3">The sequence shown here is derived from an EMBL/GenBank/DDBJ whole genome shotgun (WGS) entry which is preliminary data.</text>
</comment>
<dbReference type="PROSITE" id="PS51257">
    <property type="entry name" value="PROKAR_LIPOPROTEIN"/>
    <property type="match status" value="1"/>
</dbReference>
<keyword evidence="2" id="KW-0732">Signal</keyword>
<dbReference type="EMBL" id="AWGW01000032">
    <property type="protein sequence ID" value="ERJ98034.1"/>
    <property type="molecule type" value="Genomic_DNA"/>
</dbReference>
<feature type="signal peptide" evidence="2">
    <location>
        <begin position="1"/>
        <end position="28"/>
    </location>
</feature>
<evidence type="ECO:0000256" key="2">
    <source>
        <dbReference type="SAM" id="SignalP"/>
    </source>
</evidence>
<evidence type="ECO:0000313" key="3">
    <source>
        <dbReference type="EMBL" id="ERJ98034.1"/>
    </source>
</evidence>
<accession>U2M8L1</accession>
<feature type="region of interest" description="Disordered" evidence="1">
    <location>
        <begin position="489"/>
        <end position="510"/>
    </location>
</feature>
<gene>
    <name evidence="3" type="ORF">HMPREF9145_1273</name>
</gene>